<name>A0A6S6QV56_9HYPH</name>
<evidence type="ECO:0000313" key="2">
    <source>
        <dbReference type="EMBL" id="BCJ91807.1"/>
    </source>
</evidence>
<evidence type="ECO:0000256" key="1">
    <source>
        <dbReference type="SAM" id="Coils"/>
    </source>
</evidence>
<sequence>MQITLKRALKLRKEIEATLAAAKLETRASFSLLVPKVQTDLEDVIKLTQGELIAKARRLIELSTVLRVLRIDISQANANAGVDTLLAEIADRERVMKLLKSITDAAPMASIEQLTATKDRAVKKLDDPDYSSDSLATNLVDDTIREELSKEILSLKRTKETLEDERAALNGSTRITLTKTQVETLTGFGLL</sequence>
<protein>
    <submittedName>
        <fullName evidence="2">Uncharacterized protein</fullName>
    </submittedName>
</protein>
<organism evidence="2 3">
    <name type="scientific">Terrihabitans soli</name>
    <dbReference type="NCBI Taxonomy" id="708113"/>
    <lineage>
        <taxon>Bacteria</taxon>
        <taxon>Pseudomonadati</taxon>
        <taxon>Pseudomonadota</taxon>
        <taxon>Alphaproteobacteria</taxon>
        <taxon>Hyphomicrobiales</taxon>
        <taxon>Terrihabitans</taxon>
    </lineage>
</organism>
<gene>
    <name evidence="2" type="ORF">IZ6_25420</name>
</gene>
<proteinExistence type="predicted"/>
<dbReference type="RefSeq" id="WP_222875426.1">
    <property type="nucleotide sequence ID" value="NZ_AP023361.1"/>
</dbReference>
<keyword evidence="3" id="KW-1185">Reference proteome</keyword>
<dbReference type="KEGG" id="tso:IZ6_25420"/>
<accession>A0A6S6QV56</accession>
<dbReference type="AlphaFoldDB" id="A0A6S6QV56"/>
<dbReference type="Proteomes" id="UP000515317">
    <property type="component" value="Chromosome"/>
</dbReference>
<keyword evidence="1" id="KW-0175">Coiled coil</keyword>
<dbReference type="EMBL" id="AP023361">
    <property type="protein sequence ID" value="BCJ91807.1"/>
    <property type="molecule type" value="Genomic_DNA"/>
</dbReference>
<reference evidence="2 3" key="1">
    <citation type="submission" date="2020-08" db="EMBL/GenBank/DDBJ databases">
        <title>Genome sequence of Rhizobiales bacterium strain IZ6.</title>
        <authorList>
            <person name="Nakai R."/>
            <person name="Naganuma T."/>
        </authorList>
    </citation>
    <scope>NUCLEOTIDE SEQUENCE [LARGE SCALE GENOMIC DNA]</scope>
    <source>
        <strain evidence="2 3">IZ6</strain>
    </source>
</reference>
<feature type="coiled-coil region" evidence="1">
    <location>
        <begin position="145"/>
        <end position="172"/>
    </location>
</feature>
<evidence type="ECO:0000313" key="3">
    <source>
        <dbReference type="Proteomes" id="UP000515317"/>
    </source>
</evidence>